<dbReference type="AlphaFoldDB" id="A0A345DS31"/>
<dbReference type="EMBL" id="CP031088">
    <property type="protein sequence ID" value="AXF97022.1"/>
    <property type="molecule type" value="Genomic_DNA"/>
</dbReference>
<gene>
    <name evidence="1" type="ORF">SDAV_002089</name>
</gene>
<reference evidence="2" key="1">
    <citation type="submission" date="2018-07" db="EMBL/GenBank/DDBJ databases">
        <title>Complete Genome Sequence of Spiroplasma phoeniceum.</title>
        <authorList>
            <person name="Davis R.E."/>
            <person name="Shao J.Y."/>
            <person name="Zhao Y."/>
            <person name="Silver A."/>
            <person name="Stump z."/>
            <person name="Gasparich G."/>
        </authorList>
    </citation>
    <scope>NUCLEOTIDE SEQUENCE [LARGE SCALE GENOMIC DNA]</scope>
    <source>
        <strain evidence="2">P40</strain>
    </source>
</reference>
<organism evidence="1 2">
    <name type="scientific">Spiroplasma phoeniceum P40</name>
    <dbReference type="NCBI Taxonomy" id="1276259"/>
    <lineage>
        <taxon>Bacteria</taxon>
        <taxon>Bacillati</taxon>
        <taxon>Mycoplasmatota</taxon>
        <taxon>Mollicutes</taxon>
        <taxon>Entomoplasmatales</taxon>
        <taxon>Spiroplasmataceae</taxon>
        <taxon>Spiroplasma</taxon>
    </lineage>
</organism>
<proteinExistence type="predicted"/>
<evidence type="ECO:0000313" key="1">
    <source>
        <dbReference type="EMBL" id="AXF97022.1"/>
    </source>
</evidence>
<accession>A0A345DS31</accession>
<keyword evidence="2" id="KW-1185">Reference proteome</keyword>
<name>A0A345DS31_9MOLU</name>
<sequence>MKTLFTGETTNTPSEDYKSIYWTEKNSGVFQFLLKISDISDNKVKEIYLQHIIQMIWN</sequence>
<evidence type="ECO:0000313" key="2">
    <source>
        <dbReference type="Proteomes" id="UP000253689"/>
    </source>
</evidence>
<dbReference type="Proteomes" id="UP000253689">
    <property type="component" value="Chromosome"/>
</dbReference>
<dbReference type="RefSeq" id="WP_186823385.1">
    <property type="nucleotide sequence ID" value="NZ_CP031088.1"/>
</dbReference>
<protein>
    <submittedName>
        <fullName evidence="1">Uncharacterized protein</fullName>
    </submittedName>
</protein>
<dbReference type="KEGG" id="sphh:SDAV_002089"/>